<keyword evidence="1" id="KW-0472">Membrane</keyword>
<proteinExistence type="predicted"/>
<protein>
    <submittedName>
        <fullName evidence="3">Uncharacterized protein</fullName>
    </submittedName>
</protein>
<feature type="transmembrane region" description="Helical" evidence="1">
    <location>
        <begin position="364"/>
        <end position="389"/>
    </location>
</feature>
<name>A0AAE0LQ94_9PEZI</name>
<dbReference type="GeneID" id="87840931"/>
<sequence>MFFSSPFCQFALFYLVYYTPVQAFTVFSPECSQPTTTYNFVSGPDTRGTLEILWSSLFTIFACTWAIQHPNIPEQRDGRYPGWTDDIRWGLKGLWENIKLAFYTVVAPEVIITVATNDLLMAREDCHVINADFEHDNVPWGLSHSFYANMGGFVIRVTKGSSDTLFHHNPYHLVTADLLSLRRNGYLKRLPYMAEEQLLDRSKADPVIKAIAIAQILWSVFQIIVRAFRHLTISLLELATVAFAVCAIIIYILCWKKPKFVQTTITVLEYTDEIPLEVLRLLDADRGTSIVKQFLIPSRFRSSSRRRAESIPGSPVGNQTSQWAQSMRVRSIVTSAVGLGAAAVFGAVHVAGWNFAFPTTVEKVAWQCASLYTTGFVLVAASGFALATFAGRVLGKEGKSVVRLGMSLVMWVYLFARLFILVEIFRTLFFLAPDAHVSTWASDIPHFS</sequence>
<feature type="transmembrane region" description="Helical" evidence="1">
    <location>
        <begin position="332"/>
        <end position="352"/>
    </location>
</feature>
<gene>
    <name evidence="3" type="ORF">B0H64DRAFT_398826</name>
</gene>
<evidence type="ECO:0000256" key="2">
    <source>
        <dbReference type="SAM" id="SignalP"/>
    </source>
</evidence>
<accession>A0AAE0LQ94</accession>
<feature type="signal peptide" evidence="2">
    <location>
        <begin position="1"/>
        <end position="23"/>
    </location>
</feature>
<reference evidence="3" key="1">
    <citation type="journal article" date="2023" name="Mol. Phylogenet. Evol.">
        <title>Genome-scale phylogeny and comparative genomics of the fungal order Sordariales.</title>
        <authorList>
            <person name="Hensen N."/>
            <person name="Bonometti L."/>
            <person name="Westerberg I."/>
            <person name="Brannstrom I.O."/>
            <person name="Guillou S."/>
            <person name="Cros-Aarteil S."/>
            <person name="Calhoun S."/>
            <person name="Haridas S."/>
            <person name="Kuo A."/>
            <person name="Mondo S."/>
            <person name="Pangilinan J."/>
            <person name="Riley R."/>
            <person name="LaButti K."/>
            <person name="Andreopoulos B."/>
            <person name="Lipzen A."/>
            <person name="Chen C."/>
            <person name="Yan M."/>
            <person name="Daum C."/>
            <person name="Ng V."/>
            <person name="Clum A."/>
            <person name="Steindorff A."/>
            <person name="Ohm R.A."/>
            <person name="Martin F."/>
            <person name="Silar P."/>
            <person name="Natvig D.O."/>
            <person name="Lalanne C."/>
            <person name="Gautier V."/>
            <person name="Ament-Velasquez S.L."/>
            <person name="Kruys A."/>
            <person name="Hutchinson M.I."/>
            <person name="Powell A.J."/>
            <person name="Barry K."/>
            <person name="Miller A.N."/>
            <person name="Grigoriev I.V."/>
            <person name="Debuchy R."/>
            <person name="Gladieux P."/>
            <person name="Hiltunen Thoren M."/>
            <person name="Johannesson H."/>
        </authorList>
    </citation>
    <scope>NUCLEOTIDE SEQUENCE</scope>
    <source>
        <strain evidence="3">CBS 168.71</strain>
    </source>
</reference>
<evidence type="ECO:0000256" key="1">
    <source>
        <dbReference type="SAM" id="Phobius"/>
    </source>
</evidence>
<dbReference type="AlphaFoldDB" id="A0AAE0LQ94"/>
<evidence type="ECO:0000313" key="4">
    <source>
        <dbReference type="Proteomes" id="UP001278766"/>
    </source>
</evidence>
<dbReference type="PANTHER" id="PTHR35043">
    <property type="entry name" value="TRANSCRIPTION FACTOR DOMAIN-CONTAINING PROTEIN"/>
    <property type="match status" value="1"/>
</dbReference>
<dbReference type="Proteomes" id="UP001278766">
    <property type="component" value="Unassembled WGS sequence"/>
</dbReference>
<feature type="transmembrane region" description="Helical" evidence="1">
    <location>
        <begin position="401"/>
        <end position="422"/>
    </location>
</feature>
<reference evidence="3" key="2">
    <citation type="submission" date="2023-06" db="EMBL/GenBank/DDBJ databases">
        <authorList>
            <consortium name="Lawrence Berkeley National Laboratory"/>
            <person name="Haridas S."/>
            <person name="Hensen N."/>
            <person name="Bonometti L."/>
            <person name="Westerberg I."/>
            <person name="Brannstrom I.O."/>
            <person name="Guillou S."/>
            <person name="Cros-Aarteil S."/>
            <person name="Calhoun S."/>
            <person name="Kuo A."/>
            <person name="Mondo S."/>
            <person name="Pangilinan J."/>
            <person name="Riley R."/>
            <person name="Labutti K."/>
            <person name="Andreopoulos B."/>
            <person name="Lipzen A."/>
            <person name="Chen C."/>
            <person name="Yanf M."/>
            <person name="Daum C."/>
            <person name="Ng V."/>
            <person name="Clum A."/>
            <person name="Steindorff A."/>
            <person name="Ohm R."/>
            <person name="Martin F."/>
            <person name="Silar P."/>
            <person name="Natvig D."/>
            <person name="Lalanne C."/>
            <person name="Gautier V."/>
            <person name="Ament-Velasquez S.L."/>
            <person name="Kruys A."/>
            <person name="Hutchinson M.I."/>
            <person name="Powell A.J."/>
            <person name="Barry K."/>
            <person name="Miller A.N."/>
            <person name="Grigoriev I.V."/>
            <person name="Debuchy R."/>
            <person name="Gladieux P."/>
            <person name="Thoren M.H."/>
            <person name="Johannesson H."/>
        </authorList>
    </citation>
    <scope>NUCLEOTIDE SEQUENCE</scope>
    <source>
        <strain evidence="3">CBS 168.71</strain>
    </source>
</reference>
<feature type="transmembrane region" description="Helical" evidence="1">
    <location>
        <begin position="231"/>
        <end position="254"/>
    </location>
</feature>
<dbReference type="RefSeq" id="XP_062657365.1">
    <property type="nucleotide sequence ID" value="XM_062803983.1"/>
</dbReference>
<evidence type="ECO:0000313" key="3">
    <source>
        <dbReference type="EMBL" id="KAK3293851.1"/>
    </source>
</evidence>
<dbReference type="PANTHER" id="PTHR35043:SF7">
    <property type="entry name" value="TRANSCRIPTION FACTOR DOMAIN-CONTAINING PROTEIN"/>
    <property type="match status" value="1"/>
</dbReference>
<keyword evidence="1" id="KW-0812">Transmembrane</keyword>
<comment type="caution">
    <text evidence="3">The sequence shown here is derived from an EMBL/GenBank/DDBJ whole genome shotgun (WGS) entry which is preliminary data.</text>
</comment>
<keyword evidence="2" id="KW-0732">Signal</keyword>
<dbReference type="EMBL" id="JAUEPN010000005">
    <property type="protein sequence ID" value="KAK3293851.1"/>
    <property type="molecule type" value="Genomic_DNA"/>
</dbReference>
<keyword evidence="1" id="KW-1133">Transmembrane helix</keyword>
<keyword evidence="4" id="KW-1185">Reference proteome</keyword>
<organism evidence="3 4">
    <name type="scientific">Chaetomium fimeti</name>
    <dbReference type="NCBI Taxonomy" id="1854472"/>
    <lineage>
        <taxon>Eukaryota</taxon>
        <taxon>Fungi</taxon>
        <taxon>Dikarya</taxon>
        <taxon>Ascomycota</taxon>
        <taxon>Pezizomycotina</taxon>
        <taxon>Sordariomycetes</taxon>
        <taxon>Sordariomycetidae</taxon>
        <taxon>Sordariales</taxon>
        <taxon>Chaetomiaceae</taxon>
        <taxon>Chaetomium</taxon>
    </lineage>
</organism>
<feature type="chain" id="PRO_5042071163" evidence="2">
    <location>
        <begin position="24"/>
        <end position="448"/>
    </location>
</feature>